<protein>
    <submittedName>
        <fullName evidence="2">Transcriptional regulator GutM</fullName>
    </submittedName>
</protein>
<reference evidence="2" key="1">
    <citation type="journal article" date="2021" name="PeerJ">
        <title>Extensive microbial diversity within the chicken gut microbiome revealed by metagenomics and culture.</title>
        <authorList>
            <person name="Gilroy R."/>
            <person name="Ravi A."/>
            <person name="Getino M."/>
            <person name="Pursley I."/>
            <person name="Horton D.L."/>
            <person name="Alikhan N.F."/>
            <person name="Baker D."/>
            <person name="Gharbi K."/>
            <person name="Hall N."/>
            <person name="Watson M."/>
            <person name="Adriaenssens E.M."/>
            <person name="Foster-Nyarko E."/>
            <person name="Jarju S."/>
            <person name="Secka A."/>
            <person name="Antonio M."/>
            <person name="Oren A."/>
            <person name="Chaudhuri R.R."/>
            <person name="La Ragione R."/>
            <person name="Hildebrand F."/>
            <person name="Pallen M.J."/>
        </authorList>
    </citation>
    <scope>NUCLEOTIDE SEQUENCE</scope>
    <source>
        <strain evidence="2">1719</strain>
    </source>
</reference>
<evidence type="ECO:0000256" key="1">
    <source>
        <dbReference type="SAM" id="Phobius"/>
    </source>
</evidence>
<evidence type="ECO:0000313" key="2">
    <source>
        <dbReference type="EMBL" id="HIX53737.1"/>
    </source>
</evidence>
<reference evidence="2" key="2">
    <citation type="submission" date="2021-04" db="EMBL/GenBank/DDBJ databases">
        <authorList>
            <person name="Gilroy R."/>
        </authorList>
    </citation>
    <scope>NUCLEOTIDE SEQUENCE</scope>
    <source>
        <strain evidence="2">1719</strain>
    </source>
</reference>
<dbReference type="EMBL" id="DXEZ01000051">
    <property type="protein sequence ID" value="HIX53737.1"/>
    <property type="molecule type" value="Genomic_DNA"/>
</dbReference>
<accession>A0A9D2AXD7</accession>
<evidence type="ECO:0000313" key="3">
    <source>
        <dbReference type="Proteomes" id="UP000824156"/>
    </source>
</evidence>
<name>A0A9D2AXD7_9SPHI</name>
<dbReference type="Pfam" id="PF06923">
    <property type="entry name" value="GutM"/>
    <property type="match status" value="1"/>
</dbReference>
<dbReference type="AlphaFoldDB" id="A0A9D2AXD7"/>
<proteinExistence type="predicted"/>
<keyword evidence="1" id="KW-0472">Membrane</keyword>
<gene>
    <name evidence="2" type="ORF">H9853_01820</name>
</gene>
<comment type="caution">
    <text evidence="2">The sequence shown here is derived from an EMBL/GenBank/DDBJ whole genome shotgun (WGS) entry which is preliminary data.</text>
</comment>
<dbReference type="Proteomes" id="UP000824156">
    <property type="component" value="Unassembled WGS sequence"/>
</dbReference>
<dbReference type="InterPro" id="IPR009693">
    <property type="entry name" value="Glucitol_operon_activator"/>
</dbReference>
<sequence length="124" mass="14080">MLTGIPLIIFLILIVLLKYYFSIQNNKMYVQEYNKLLNDFKSGYLGVGISQSNFKIGQICLLVIDDSEKIVECKRVKGITVFAKFRQVNDIIGLDAREVLVKNTSQVIDQAIEHALKEKNKVGV</sequence>
<keyword evidence="1" id="KW-1133">Transmembrane helix</keyword>
<organism evidence="2 3">
    <name type="scientific">Candidatus Sphingobacterium stercoripullorum</name>
    <dbReference type="NCBI Taxonomy" id="2838759"/>
    <lineage>
        <taxon>Bacteria</taxon>
        <taxon>Pseudomonadati</taxon>
        <taxon>Bacteroidota</taxon>
        <taxon>Sphingobacteriia</taxon>
        <taxon>Sphingobacteriales</taxon>
        <taxon>Sphingobacteriaceae</taxon>
        <taxon>Sphingobacterium</taxon>
    </lineage>
</organism>
<keyword evidence="1" id="KW-0812">Transmembrane</keyword>
<feature type="transmembrane region" description="Helical" evidence="1">
    <location>
        <begin position="6"/>
        <end position="23"/>
    </location>
</feature>